<comment type="similarity">
    <text evidence="1">Belongs to the Cyclase 1 superfamily.</text>
</comment>
<evidence type="ECO:0000256" key="1">
    <source>
        <dbReference type="ARBA" id="ARBA00007865"/>
    </source>
</evidence>
<dbReference type="InterPro" id="IPR007325">
    <property type="entry name" value="KFase/CYL"/>
</dbReference>
<evidence type="ECO:0000313" key="2">
    <source>
        <dbReference type="EMBL" id="KAH8091704.1"/>
    </source>
</evidence>
<dbReference type="PANTHER" id="PTHR34861">
    <property type="match status" value="1"/>
</dbReference>
<organism evidence="2 3">
    <name type="scientific">Cristinia sonorae</name>
    <dbReference type="NCBI Taxonomy" id="1940300"/>
    <lineage>
        <taxon>Eukaryota</taxon>
        <taxon>Fungi</taxon>
        <taxon>Dikarya</taxon>
        <taxon>Basidiomycota</taxon>
        <taxon>Agaricomycotina</taxon>
        <taxon>Agaricomycetes</taxon>
        <taxon>Agaricomycetidae</taxon>
        <taxon>Agaricales</taxon>
        <taxon>Pleurotineae</taxon>
        <taxon>Stephanosporaceae</taxon>
        <taxon>Cristinia</taxon>
    </lineage>
</organism>
<protein>
    <recommendedName>
        <fullName evidence="4">Cyclase</fullName>
    </recommendedName>
</protein>
<dbReference type="EMBL" id="JAEVFJ010000035">
    <property type="protein sequence ID" value="KAH8091704.1"/>
    <property type="molecule type" value="Genomic_DNA"/>
</dbReference>
<dbReference type="InterPro" id="IPR037175">
    <property type="entry name" value="KFase_sf"/>
</dbReference>
<reference evidence="2" key="1">
    <citation type="journal article" date="2021" name="New Phytol.">
        <title>Evolutionary innovations through gain and loss of genes in the ectomycorrhizal Boletales.</title>
        <authorList>
            <person name="Wu G."/>
            <person name="Miyauchi S."/>
            <person name="Morin E."/>
            <person name="Kuo A."/>
            <person name="Drula E."/>
            <person name="Varga T."/>
            <person name="Kohler A."/>
            <person name="Feng B."/>
            <person name="Cao Y."/>
            <person name="Lipzen A."/>
            <person name="Daum C."/>
            <person name="Hundley H."/>
            <person name="Pangilinan J."/>
            <person name="Johnson J."/>
            <person name="Barry K."/>
            <person name="LaButti K."/>
            <person name="Ng V."/>
            <person name="Ahrendt S."/>
            <person name="Min B."/>
            <person name="Choi I.G."/>
            <person name="Park H."/>
            <person name="Plett J.M."/>
            <person name="Magnuson J."/>
            <person name="Spatafora J.W."/>
            <person name="Nagy L.G."/>
            <person name="Henrissat B."/>
            <person name="Grigoriev I.V."/>
            <person name="Yang Z.L."/>
            <person name="Xu J."/>
            <person name="Martin F.M."/>
        </authorList>
    </citation>
    <scope>NUCLEOTIDE SEQUENCE</scope>
    <source>
        <strain evidence="2">KKN 215</strain>
    </source>
</reference>
<dbReference type="SUPFAM" id="SSF102198">
    <property type="entry name" value="Putative cyclase"/>
    <property type="match status" value="1"/>
</dbReference>
<dbReference type="Pfam" id="PF04199">
    <property type="entry name" value="Cyclase"/>
    <property type="match status" value="1"/>
</dbReference>
<name>A0A8K0UHA3_9AGAR</name>
<dbReference type="PANTHER" id="PTHR34861:SF10">
    <property type="entry name" value="CYCLASE"/>
    <property type="match status" value="1"/>
</dbReference>
<keyword evidence="3" id="KW-1185">Reference proteome</keyword>
<dbReference type="Proteomes" id="UP000813824">
    <property type="component" value="Unassembled WGS sequence"/>
</dbReference>
<dbReference type="AlphaFoldDB" id="A0A8K0UHA3"/>
<dbReference type="Gene3D" id="3.50.30.50">
    <property type="entry name" value="Putative cyclase"/>
    <property type="match status" value="1"/>
</dbReference>
<comment type="caution">
    <text evidence="2">The sequence shown here is derived from an EMBL/GenBank/DDBJ whole genome shotgun (WGS) entry which is preliminary data.</text>
</comment>
<dbReference type="GO" id="GO:0019441">
    <property type="term" value="P:L-tryptophan catabolic process to kynurenine"/>
    <property type="evidence" value="ECO:0007669"/>
    <property type="project" value="InterPro"/>
</dbReference>
<dbReference type="OrthoDB" id="5396at2759"/>
<sequence>MATTRLPSFDELPTFDGFTGCAWGVWGEDDELGTVNLLTEEIVKSAAQEIKLGKAICLNWPLNFPAKPMFGRQAAVHESWLKPVGNVHDDSIQFNTQSGSQWDGMKHYGMAKQKLFYNKTPVDALHHGRLDIPDPNNVDKSATRLGIHNWAQHGISGRGVLLDLVKFYTASGGPLPYDPWTTHAIPLKDLLDCARQQGVTFQLGDILLLRMGFTQRYYSATAEERDSLGGKPETLAGIEQTEDMKRFLWDNHFAAIASDQPTVERWPPPSGVPHLHQTLLPLWGMPIGEMFDLEALAKACSEAGRYTFFFTSWPLNVYGGIASPPNAAAYL</sequence>
<evidence type="ECO:0008006" key="4">
    <source>
        <dbReference type="Google" id="ProtNLM"/>
    </source>
</evidence>
<proteinExistence type="inferred from homology"/>
<dbReference type="GO" id="GO:0004061">
    <property type="term" value="F:arylformamidase activity"/>
    <property type="evidence" value="ECO:0007669"/>
    <property type="project" value="InterPro"/>
</dbReference>
<evidence type="ECO:0000313" key="3">
    <source>
        <dbReference type="Proteomes" id="UP000813824"/>
    </source>
</evidence>
<accession>A0A8K0UHA3</accession>
<gene>
    <name evidence="2" type="ORF">BXZ70DRAFT_952945</name>
</gene>